<dbReference type="Proteomes" id="UP001642409">
    <property type="component" value="Unassembled WGS sequence"/>
</dbReference>
<organism evidence="1">
    <name type="scientific">Hexamita inflata</name>
    <dbReference type="NCBI Taxonomy" id="28002"/>
    <lineage>
        <taxon>Eukaryota</taxon>
        <taxon>Metamonada</taxon>
        <taxon>Diplomonadida</taxon>
        <taxon>Hexamitidae</taxon>
        <taxon>Hexamitinae</taxon>
        <taxon>Hexamita</taxon>
    </lineage>
</organism>
<keyword evidence="3" id="KW-1185">Reference proteome</keyword>
<accession>A0AA86RMJ1</accession>
<name>A0AA86RMJ1_9EUKA</name>
<reference evidence="1" key="1">
    <citation type="submission" date="2023-06" db="EMBL/GenBank/DDBJ databases">
        <authorList>
            <person name="Kurt Z."/>
        </authorList>
    </citation>
    <scope>NUCLEOTIDE SEQUENCE</scope>
</reference>
<dbReference type="AlphaFoldDB" id="A0AA86RMJ1"/>
<dbReference type="EMBL" id="CATOUU010001151">
    <property type="protein sequence ID" value="CAI9974612.1"/>
    <property type="molecule type" value="Genomic_DNA"/>
</dbReference>
<proteinExistence type="predicted"/>
<sequence>MNLLYEYLYEQQVMVKLKQEQNTLYSNVLAPHQLQLSSTPAYQIQSHYAIFRGGINYTNYAETRQSRRRQCVGKVIFVHQISKFALYTVATSKSQHRFNWQLECKHDDYEWHLANPISCGSNLTCFENQIILKILL</sequence>
<protein>
    <submittedName>
        <fullName evidence="2">Hypothetical_protein</fullName>
    </submittedName>
</protein>
<evidence type="ECO:0000313" key="2">
    <source>
        <dbReference type="EMBL" id="CAL6088914.1"/>
    </source>
</evidence>
<evidence type="ECO:0000313" key="1">
    <source>
        <dbReference type="EMBL" id="CAI9974612.1"/>
    </source>
</evidence>
<evidence type="ECO:0000313" key="3">
    <source>
        <dbReference type="Proteomes" id="UP001642409"/>
    </source>
</evidence>
<gene>
    <name evidence="1" type="ORF">HINF_LOCUS62257</name>
    <name evidence="2" type="ORF">HINF_LOCUS64399</name>
</gene>
<reference evidence="2 3" key="2">
    <citation type="submission" date="2024-07" db="EMBL/GenBank/DDBJ databases">
        <authorList>
            <person name="Akdeniz Z."/>
        </authorList>
    </citation>
    <scope>NUCLEOTIDE SEQUENCE [LARGE SCALE GENOMIC DNA]</scope>
</reference>
<comment type="caution">
    <text evidence="1">The sequence shown here is derived from an EMBL/GenBank/DDBJ whole genome shotgun (WGS) entry which is preliminary data.</text>
</comment>
<dbReference type="EMBL" id="CAXDID020000412">
    <property type="protein sequence ID" value="CAL6088914.1"/>
    <property type="molecule type" value="Genomic_DNA"/>
</dbReference>